<evidence type="ECO:0008006" key="10">
    <source>
        <dbReference type="Google" id="ProtNLM"/>
    </source>
</evidence>
<dbReference type="Proteomes" id="UP000478483">
    <property type="component" value="Unassembled WGS sequence"/>
</dbReference>
<evidence type="ECO:0000313" key="9">
    <source>
        <dbReference type="Proteomes" id="UP000478483"/>
    </source>
</evidence>
<dbReference type="PaxDb" id="166486-ERS852572_00071"/>
<reference evidence="2 6" key="1">
    <citation type="submission" date="2015-09" db="EMBL/GenBank/DDBJ databases">
        <authorList>
            <consortium name="Pathogen Informatics"/>
        </authorList>
    </citation>
    <scope>NUCLEOTIDE SEQUENCE [LARGE SCALE GENOMIC DNA]</scope>
    <source>
        <strain evidence="2 6">2789STDY5834960</strain>
    </source>
</reference>
<dbReference type="EMBL" id="WNAJ01000001">
    <property type="protein sequence ID" value="MTR83755.1"/>
    <property type="molecule type" value="Genomic_DNA"/>
</dbReference>
<keyword evidence="1" id="KW-0812">Transmembrane</keyword>
<organism evidence="2 6">
    <name type="scientific">Roseburia intestinalis</name>
    <dbReference type="NCBI Taxonomy" id="166486"/>
    <lineage>
        <taxon>Bacteria</taxon>
        <taxon>Bacillati</taxon>
        <taxon>Bacillota</taxon>
        <taxon>Clostridia</taxon>
        <taxon>Lachnospirales</taxon>
        <taxon>Lachnospiraceae</taxon>
        <taxon>Roseburia</taxon>
    </lineage>
</organism>
<evidence type="ECO:0000313" key="8">
    <source>
        <dbReference type="Proteomes" id="UP000284465"/>
    </source>
</evidence>
<feature type="transmembrane region" description="Helical" evidence="1">
    <location>
        <begin position="205"/>
        <end position="224"/>
    </location>
</feature>
<reference evidence="7 8" key="2">
    <citation type="submission" date="2018-08" db="EMBL/GenBank/DDBJ databases">
        <title>A genome reference for cultivated species of the human gut microbiota.</title>
        <authorList>
            <person name="Zou Y."/>
            <person name="Xue W."/>
            <person name="Luo G."/>
        </authorList>
    </citation>
    <scope>NUCLEOTIDE SEQUENCE [LARGE SCALE GENOMIC DNA]</scope>
    <source>
        <strain evidence="5 7">AF31-21AC</strain>
        <strain evidence="4 8">AM43-11</strain>
    </source>
</reference>
<feature type="transmembrane region" description="Helical" evidence="1">
    <location>
        <begin position="12"/>
        <end position="32"/>
    </location>
</feature>
<evidence type="ECO:0000313" key="2">
    <source>
        <dbReference type="EMBL" id="CUM70776.1"/>
    </source>
</evidence>
<protein>
    <recommendedName>
        <fullName evidence="10">Glycosyltransferase RgtA/B/C/D-like domain-containing protein</fullName>
    </recommendedName>
</protein>
<gene>
    <name evidence="4" type="ORF">DW927_09910</name>
    <name evidence="5" type="ORF">DWZ31_04550</name>
    <name evidence="2" type="ORF">ERS852572_00071</name>
    <name evidence="3" type="ORF">GMD50_01550</name>
</gene>
<reference evidence="3 9" key="3">
    <citation type="journal article" date="2019" name="Nat. Med.">
        <title>A library of human gut bacterial isolates paired with longitudinal multiomics data enables mechanistic microbiome research.</title>
        <authorList>
            <person name="Poyet M."/>
            <person name="Groussin M."/>
            <person name="Gibbons S.M."/>
            <person name="Avila-Pacheco J."/>
            <person name="Jiang X."/>
            <person name="Kearney S.M."/>
            <person name="Perrotta A.R."/>
            <person name="Berdy B."/>
            <person name="Zhao S."/>
            <person name="Lieberman T.D."/>
            <person name="Swanson P.K."/>
            <person name="Smith M."/>
            <person name="Roesemann S."/>
            <person name="Alexander J.E."/>
            <person name="Rich S.A."/>
            <person name="Livny J."/>
            <person name="Vlamakis H."/>
            <person name="Clish C."/>
            <person name="Bullock K."/>
            <person name="Deik A."/>
            <person name="Scott J."/>
            <person name="Pierce K.A."/>
            <person name="Xavier R.J."/>
            <person name="Alm E.J."/>
        </authorList>
    </citation>
    <scope>NUCLEOTIDE SEQUENCE [LARGE SCALE GENOMIC DNA]</scope>
    <source>
        <strain evidence="3 9">BIOML-A1</strain>
    </source>
</reference>
<feature type="transmembrane region" description="Helical" evidence="1">
    <location>
        <begin position="381"/>
        <end position="399"/>
    </location>
</feature>
<feature type="transmembrane region" description="Helical" evidence="1">
    <location>
        <begin position="280"/>
        <end position="300"/>
    </location>
</feature>
<dbReference type="OrthoDB" id="2066886at2"/>
<dbReference type="Proteomes" id="UP000095350">
    <property type="component" value="Unassembled WGS sequence"/>
</dbReference>
<evidence type="ECO:0000313" key="3">
    <source>
        <dbReference type="EMBL" id="MTR83755.1"/>
    </source>
</evidence>
<dbReference type="STRING" id="166486.ERS852572_00071"/>
<dbReference type="EMBL" id="QRQN01000004">
    <property type="protein sequence ID" value="RHN10823.1"/>
    <property type="molecule type" value="Genomic_DNA"/>
</dbReference>
<evidence type="ECO:0000313" key="5">
    <source>
        <dbReference type="EMBL" id="RHN10823.1"/>
    </source>
</evidence>
<feature type="transmembrane region" description="Helical" evidence="1">
    <location>
        <begin position="320"/>
        <end position="338"/>
    </location>
</feature>
<keyword evidence="1" id="KW-1133">Transmembrane helix</keyword>
<feature type="transmembrane region" description="Helical" evidence="1">
    <location>
        <begin position="108"/>
        <end position="128"/>
    </location>
</feature>
<evidence type="ECO:0000256" key="1">
    <source>
        <dbReference type="SAM" id="Phobius"/>
    </source>
</evidence>
<dbReference type="EMBL" id="QSFP01000010">
    <property type="protein sequence ID" value="RHA66903.1"/>
    <property type="molecule type" value="Genomic_DNA"/>
</dbReference>
<evidence type="ECO:0000313" key="7">
    <source>
        <dbReference type="Proteomes" id="UP000283586"/>
    </source>
</evidence>
<accession>A0A173QZ33</accession>
<evidence type="ECO:0000313" key="6">
    <source>
        <dbReference type="Proteomes" id="UP000095350"/>
    </source>
</evidence>
<dbReference type="AlphaFoldDB" id="A0A173QZ33"/>
<name>A0A173QZ33_9FIRM</name>
<keyword evidence="1" id="KW-0472">Membrane</keyword>
<dbReference type="Proteomes" id="UP000283586">
    <property type="component" value="Unassembled WGS sequence"/>
</dbReference>
<feature type="transmembrane region" description="Helical" evidence="1">
    <location>
        <begin position="134"/>
        <end position="152"/>
    </location>
</feature>
<dbReference type="EMBL" id="CYXZ01000001">
    <property type="protein sequence ID" value="CUM70776.1"/>
    <property type="molecule type" value="Genomic_DNA"/>
</dbReference>
<sequence>MTHKIAKIWNRVSYETMIFIAFLIRFLSTRALDLDTWSSAWDAMDYSMGNGSRLLIGSIYKLFYGDYLDVTVAYKYVGIGIMLTILVLAIVLGQLIRLSLAADPEHRDIIYGVVVAYMVAPFSIAYVWNEDNLGRLDVYMLLITLLTVLAALRLKNFAIKAMLITILGVVGLAIHQGYAFLYYPLTFTVLCYDAFAENKLHKKEFFGVVLSGAVEVFAAVYFQFFTKINFDSVENTVAFIKSRTNLEVSDFAIQLEYFGSMKYQLDEVTSVFFHGNEDPIRRLLLILVLMSPLLILYLLVWKDVFSDLKQKKVKLIQTPYLYAALVNLCFIPMFVIHVDWGRHLAPLMAMPTFVFLFFLAKKDQSMVYAFGKMKDRVRKKPWYFVITLVWMAGFASFGARNFQWQTDRLYNFLKYGFHM</sequence>
<evidence type="ECO:0000313" key="4">
    <source>
        <dbReference type="EMBL" id="RHA66903.1"/>
    </source>
</evidence>
<dbReference type="Proteomes" id="UP000284465">
    <property type="component" value="Unassembled WGS sequence"/>
</dbReference>
<proteinExistence type="predicted"/>
<dbReference type="RefSeq" id="WP_022112746.1">
    <property type="nucleotide sequence ID" value="NZ_CABIYH010000001.1"/>
</dbReference>
<feature type="transmembrane region" description="Helical" evidence="1">
    <location>
        <begin position="344"/>
        <end position="360"/>
    </location>
</feature>
<feature type="transmembrane region" description="Helical" evidence="1">
    <location>
        <begin position="73"/>
        <end position="96"/>
    </location>
</feature>